<evidence type="ECO:0000313" key="1">
    <source>
        <dbReference type="EMBL" id="OGL53693.1"/>
    </source>
</evidence>
<reference evidence="1 2" key="1">
    <citation type="journal article" date="2016" name="Nat. Commun.">
        <title>Thousands of microbial genomes shed light on interconnected biogeochemical processes in an aquifer system.</title>
        <authorList>
            <person name="Anantharaman K."/>
            <person name="Brown C.T."/>
            <person name="Hug L.A."/>
            <person name="Sharon I."/>
            <person name="Castelle C.J."/>
            <person name="Probst A.J."/>
            <person name="Thomas B.C."/>
            <person name="Singh A."/>
            <person name="Wilkins M.J."/>
            <person name="Karaoz U."/>
            <person name="Brodie E.L."/>
            <person name="Williams K.H."/>
            <person name="Hubbard S.S."/>
            <person name="Banfield J.F."/>
        </authorList>
    </citation>
    <scope>NUCLEOTIDE SEQUENCE [LARGE SCALE GENOMIC DNA]</scope>
</reference>
<sequence length="78" mass="9326">MSHQGITRETKRGTATLHLHQWPRIYGRGYDYLLGPDWYTNYQGKEVEILLIGRAPESRFKFRRHPTPAYDITIRRHT</sequence>
<comment type="caution">
    <text evidence="1">The sequence shown here is derived from an EMBL/GenBank/DDBJ whole genome shotgun (WGS) entry which is preliminary data.</text>
</comment>
<accession>A0A1F7SIU7</accession>
<dbReference type="EMBL" id="MGDJ01000014">
    <property type="protein sequence ID" value="OGL53693.1"/>
    <property type="molecule type" value="Genomic_DNA"/>
</dbReference>
<dbReference type="Proteomes" id="UP000185874">
    <property type="component" value="Unassembled WGS sequence"/>
</dbReference>
<name>A0A1F7SIU7_9BACT</name>
<proteinExistence type="predicted"/>
<organism evidence="1 2">
    <name type="scientific">Candidatus Shapirobacteria bacterium RBG_13_44_7</name>
    <dbReference type="NCBI Taxonomy" id="1802149"/>
    <lineage>
        <taxon>Bacteria</taxon>
        <taxon>Candidatus Shapironibacteriota</taxon>
    </lineage>
</organism>
<evidence type="ECO:0000313" key="2">
    <source>
        <dbReference type="Proteomes" id="UP000185874"/>
    </source>
</evidence>
<dbReference type="AlphaFoldDB" id="A0A1F7SIU7"/>
<protein>
    <submittedName>
        <fullName evidence="1">Uncharacterized protein</fullName>
    </submittedName>
</protein>
<gene>
    <name evidence="1" type="ORF">A3K55_01465</name>
</gene>